<keyword evidence="1" id="KW-0175">Coiled coil</keyword>
<organism evidence="2">
    <name type="scientific">Leptotrichia rugosa</name>
    <dbReference type="NCBI Taxonomy" id="3239302"/>
    <lineage>
        <taxon>Bacteria</taxon>
        <taxon>Fusobacteriati</taxon>
        <taxon>Fusobacteriota</taxon>
        <taxon>Fusobacteriia</taxon>
        <taxon>Fusobacteriales</taxon>
        <taxon>Leptotrichiaceae</taxon>
        <taxon>Leptotrichia</taxon>
    </lineage>
</organism>
<evidence type="ECO:0000313" key="2">
    <source>
        <dbReference type="EMBL" id="XDU65941.1"/>
    </source>
</evidence>
<feature type="coiled-coil region" evidence="1">
    <location>
        <begin position="177"/>
        <end position="204"/>
    </location>
</feature>
<reference evidence="2" key="1">
    <citation type="submission" date="2024-07" db="EMBL/GenBank/DDBJ databases">
        <authorList>
            <person name="Li X.-J."/>
            <person name="Wang X."/>
        </authorList>
    </citation>
    <scope>NUCLEOTIDE SEQUENCE</scope>
    <source>
        <strain evidence="2">HSP-334</strain>
    </source>
</reference>
<evidence type="ECO:0000256" key="1">
    <source>
        <dbReference type="SAM" id="Coils"/>
    </source>
</evidence>
<proteinExistence type="predicted"/>
<protein>
    <submittedName>
        <fullName evidence="2">DUF4272 domain-containing protein</fullName>
    </submittedName>
</protein>
<name>A0AB39VEX8_9FUSO</name>
<accession>A0AB39VEX8</accession>
<dbReference type="RefSeq" id="WP_369710407.1">
    <property type="nucleotide sequence ID" value="NZ_CP165644.1"/>
</dbReference>
<dbReference type="Pfam" id="PF14094">
    <property type="entry name" value="DUF4272"/>
    <property type="match status" value="1"/>
</dbReference>
<sequence>MGVLKFFRKKRKERLIICFSKDKTEEKILKNFFEAYADKIKSVTNEADKEITSKTKKFFLVLKNDRKLSIQVNPSPKYILETEFFMELFLEKLKFETFKNLNEKEISKYTRILIAVEMLNKNKRDDDELLRKKVTEFFYGFQKFLIAKRLKHYHYDKKNLVRDEEKWDFSDFIPPLSEKMFENFEQTKEDADRMERNIKLMEKDKMPFYDKMEVNISEKDVKIRKKWEIIRKVVAIVITRIAAQTFLEKKENMLKNLSDIIEIFEKKYQFKEFLTKREREFLENKKENYQLNVEFYFRLETAQTLLWVLSIDKLPDLNNFSDLAEIIEILENENLKSFARKCEIRSKNQILDVLDYMYRLNWANVEIKLNGYSRIVNESILYFTRLGLEWVVQSDIPMEEIVIHT</sequence>
<dbReference type="AlphaFoldDB" id="A0AB39VEX8"/>
<dbReference type="KEGG" id="lrug:AB8B22_05795"/>
<gene>
    <name evidence="2" type="ORF">AB8B22_05795</name>
</gene>
<dbReference type="InterPro" id="IPR025368">
    <property type="entry name" value="DUF4272"/>
</dbReference>
<dbReference type="EMBL" id="CP165644">
    <property type="protein sequence ID" value="XDU65941.1"/>
    <property type="molecule type" value="Genomic_DNA"/>
</dbReference>